<sequence length="114" mass="12222">MCTCPHMIIQTQSPPSVPSWFFPHSRGPSPPMTSADANPITCPVSDLPDTTPVAAAPGPEQPEQEEEPAPHYELTQTDHLNKKLLASVASSSVIDRFRIAPLSDDGESSDSEAE</sequence>
<dbReference type="Proteomes" id="UP000030693">
    <property type="component" value="Unassembled WGS sequence"/>
</dbReference>
<dbReference type="EMBL" id="KB932204">
    <property type="protein sequence ID" value="KCV70790.1"/>
    <property type="molecule type" value="Genomic_DNA"/>
</dbReference>
<reference evidence="2" key="1">
    <citation type="submission" date="2013-04" db="EMBL/GenBank/DDBJ databases">
        <title>The Genome Sequence of Fonticula alba ATCC 38817.</title>
        <authorList>
            <consortium name="The Broad Institute Genomics Platform"/>
            <person name="Russ C."/>
            <person name="Cuomo C."/>
            <person name="Burger G."/>
            <person name="Gray M.W."/>
            <person name="Holland P.W.H."/>
            <person name="King N."/>
            <person name="Lang F.B.F."/>
            <person name="Roger A.J."/>
            <person name="Ruiz-Trillo I."/>
            <person name="Brown M."/>
            <person name="Walker B."/>
            <person name="Young S."/>
            <person name="Zeng Q."/>
            <person name="Gargeya S."/>
            <person name="Fitzgerald M."/>
            <person name="Haas B."/>
            <person name="Abouelleil A."/>
            <person name="Allen A.W."/>
            <person name="Alvarado L."/>
            <person name="Arachchi H.M."/>
            <person name="Berlin A.M."/>
            <person name="Chapman S.B."/>
            <person name="Gainer-Dewar J."/>
            <person name="Goldberg J."/>
            <person name="Griggs A."/>
            <person name="Gujja S."/>
            <person name="Hansen M."/>
            <person name="Howarth C."/>
            <person name="Imamovic A."/>
            <person name="Ireland A."/>
            <person name="Larimer J."/>
            <person name="McCowan C."/>
            <person name="Murphy C."/>
            <person name="Pearson M."/>
            <person name="Poon T.W."/>
            <person name="Priest M."/>
            <person name="Roberts A."/>
            <person name="Saif S."/>
            <person name="Shea T."/>
            <person name="Sisk P."/>
            <person name="Sykes S."/>
            <person name="Wortman J."/>
            <person name="Nusbaum C."/>
            <person name="Birren B."/>
        </authorList>
    </citation>
    <scope>NUCLEOTIDE SEQUENCE [LARGE SCALE GENOMIC DNA]</scope>
    <source>
        <strain evidence="2">ATCC 38817</strain>
    </source>
</reference>
<protein>
    <submittedName>
        <fullName evidence="2">Uncharacterized protein</fullName>
    </submittedName>
</protein>
<gene>
    <name evidence="2" type="ORF">H696_03141</name>
</gene>
<dbReference type="RefSeq" id="XP_009495306.1">
    <property type="nucleotide sequence ID" value="XM_009497031.1"/>
</dbReference>
<evidence type="ECO:0000313" key="3">
    <source>
        <dbReference type="Proteomes" id="UP000030693"/>
    </source>
</evidence>
<accession>A0A058Z941</accession>
<dbReference type="GeneID" id="20527866"/>
<evidence type="ECO:0000313" key="2">
    <source>
        <dbReference type="EMBL" id="KCV70790.1"/>
    </source>
</evidence>
<evidence type="ECO:0000256" key="1">
    <source>
        <dbReference type="SAM" id="MobiDB-lite"/>
    </source>
</evidence>
<feature type="region of interest" description="Disordered" evidence="1">
    <location>
        <begin position="11"/>
        <end position="74"/>
    </location>
</feature>
<proteinExistence type="predicted"/>
<keyword evidence="3" id="KW-1185">Reference proteome</keyword>
<organism evidence="2">
    <name type="scientific">Fonticula alba</name>
    <name type="common">Slime mold</name>
    <dbReference type="NCBI Taxonomy" id="691883"/>
    <lineage>
        <taxon>Eukaryota</taxon>
        <taxon>Rotosphaerida</taxon>
        <taxon>Fonticulaceae</taxon>
        <taxon>Fonticula</taxon>
    </lineage>
</organism>
<dbReference type="AlphaFoldDB" id="A0A058Z941"/>
<name>A0A058Z941_FONAL</name>